<dbReference type="OrthoDB" id="512336at2"/>
<dbReference type="InterPro" id="IPR011473">
    <property type="entry name" value="DUF1579"/>
</dbReference>
<dbReference type="RefSeq" id="WP_145181423.1">
    <property type="nucleotide sequence ID" value="NZ_CP036266.1"/>
</dbReference>
<evidence type="ECO:0008006" key="3">
    <source>
        <dbReference type="Google" id="ProtNLM"/>
    </source>
</evidence>
<dbReference type="Pfam" id="PF07617">
    <property type="entry name" value="DUF1579"/>
    <property type="match status" value="1"/>
</dbReference>
<organism evidence="1 2">
    <name type="scientific">Gimesia chilikensis</name>
    <dbReference type="NCBI Taxonomy" id="2605989"/>
    <lineage>
        <taxon>Bacteria</taxon>
        <taxon>Pseudomonadati</taxon>
        <taxon>Planctomycetota</taxon>
        <taxon>Planctomycetia</taxon>
        <taxon>Planctomycetales</taxon>
        <taxon>Planctomycetaceae</taxon>
        <taxon>Gimesia</taxon>
    </lineage>
</organism>
<evidence type="ECO:0000313" key="2">
    <source>
        <dbReference type="Proteomes" id="UP000320421"/>
    </source>
</evidence>
<dbReference type="Proteomes" id="UP000320421">
    <property type="component" value="Chromosome"/>
</dbReference>
<sequence length="159" mass="17723">MFEKPQAEHEWLKQLTGNWIAETECQMGPGEPTYNSVGDVNCRSLEGMWFLIEGGGGDEESGSWSTLMTLGYDIKLGQYVGSFAGSMMSCLWSYQGGLDATGRKLTLDTVGPKCGSEGTTSYKDAIEVIDESRWILTSEMLTEEGEWLQIMKSEHRRKN</sequence>
<reference evidence="1 2" key="1">
    <citation type="submission" date="2019-02" db="EMBL/GenBank/DDBJ databases">
        <title>Deep-cultivation of Planctomycetes and their phenomic and genomic characterization uncovers novel biology.</title>
        <authorList>
            <person name="Wiegand S."/>
            <person name="Jogler M."/>
            <person name="Boedeker C."/>
            <person name="Pinto D."/>
            <person name="Vollmers J."/>
            <person name="Rivas-Marin E."/>
            <person name="Kohn T."/>
            <person name="Peeters S.H."/>
            <person name="Heuer A."/>
            <person name="Rast P."/>
            <person name="Oberbeckmann S."/>
            <person name="Bunk B."/>
            <person name="Jeske O."/>
            <person name="Meyerdierks A."/>
            <person name="Storesund J.E."/>
            <person name="Kallscheuer N."/>
            <person name="Luecker S."/>
            <person name="Lage O.M."/>
            <person name="Pohl T."/>
            <person name="Merkel B.J."/>
            <person name="Hornburger P."/>
            <person name="Mueller R.-W."/>
            <person name="Bruemmer F."/>
            <person name="Labrenz M."/>
            <person name="Spormann A.M."/>
            <person name="Op den Camp H."/>
            <person name="Overmann J."/>
            <person name="Amann R."/>
            <person name="Jetten M.S.M."/>
            <person name="Mascher T."/>
            <person name="Medema M.H."/>
            <person name="Devos D.P."/>
            <person name="Kaster A.-K."/>
            <person name="Ovreas L."/>
            <person name="Rohde M."/>
            <person name="Galperin M.Y."/>
            <person name="Jogler C."/>
        </authorList>
    </citation>
    <scope>NUCLEOTIDE SEQUENCE [LARGE SCALE GENOMIC DNA]</scope>
    <source>
        <strain evidence="1 2">HG66A1</strain>
    </source>
</reference>
<gene>
    <name evidence="1" type="ORF">HG66A1_13830</name>
</gene>
<keyword evidence="2" id="KW-1185">Reference proteome</keyword>
<evidence type="ECO:0000313" key="1">
    <source>
        <dbReference type="EMBL" id="QDT19616.1"/>
    </source>
</evidence>
<name>A0A517PJR8_9PLAN</name>
<protein>
    <recommendedName>
        <fullName evidence="3">DUF1579 domain-containing protein</fullName>
    </recommendedName>
</protein>
<dbReference type="EMBL" id="CP036266">
    <property type="protein sequence ID" value="QDT19616.1"/>
    <property type="molecule type" value="Genomic_DNA"/>
</dbReference>
<proteinExistence type="predicted"/>
<accession>A0A517PJR8</accession>
<dbReference type="AlphaFoldDB" id="A0A517PJR8"/>